<dbReference type="InterPro" id="IPR050090">
    <property type="entry name" value="Tyrosine_recombinase_XerCD"/>
</dbReference>
<dbReference type="RefSeq" id="WP_024892752.1">
    <property type="nucleotide sequence ID" value="NZ_LWRZ01000283.1"/>
</dbReference>
<evidence type="ECO:0000259" key="4">
    <source>
        <dbReference type="PROSITE" id="PS51898"/>
    </source>
</evidence>
<dbReference type="InterPro" id="IPR011010">
    <property type="entry name" value="DNA_brk_join_enz"/>
</dbReference>
<evidence type="ECO:0000256" key="2">
    <source>
        <dbReference type="ARBA" id="ARBA00023125"/>
    </source>
</evidence>
<dbReference type="PROSITE" id="PS51898">
    <property type="entry name" value="TYR_RECOMBINASE"/>
    <property type="match status" value="1"/>
</dbReference>
<evidence type="ECO:0000256" key="3">
    <source>
        <dbReference type="ARBA" id="ARBA00023172"/>
    </source>
</evidence>
<comment type="caution">
    <text evidence="5">The sequence shown here is derived from an EMBL/GenBank/DDBJ whole genome shotgun (WGS) entry which is preliminary data.</text>
</comment>
<dbReference type="PANTHER" id="PTHR30349:SF94">
    <property type="entry name" value="INTEGRASE_RECOMBINASE HI_1414-RELATED"/>
    <property type="match status" value="1"/>
</dbReference>
<dbReference type="InterPro" id="IPR013762">
    <property type="entry name" value="Integrase-like_cat_sf"/>
</dbReference>
<dbReference type="Gene3D" id="1.10.443.10">
    <property type="entry name" value="Intergrase catalytic core"/>
    <property type="match status" value="1"/>
</dbReference>
<keyword evidence="1" id="KW-0229">DNA integration</keyword>
<dbReference type="GO" id="GO:0003677">
    <property type="term" value="F:DNA binding"/>
    <property type="evidence" value="ECO:0007669"/>
    <property type="project" value="UniProtKB-KW"/>
</dbReference>
<protein>
    <submittedName>
        <fullName evidence="5">Integrase</fullName>
    </submittedName>
</protein>
<keyword evidence="2" id="KW-0238">DNA-binding</keyword>
<organism evidence="5 6">
    <name type="scientific">Acidithiobacillus thiooxidans</name>
    <name type="common">Thiobacillus thiooxidans</name>
    <dbReference type="NCBI Taxonomy" id="930"/>
    <lineage>
        <taxon>Bacteria</taxon>
        <taxon>Pseudomonadati</taxon>
        <taxon>Pseudomonadota</taxon>
        <taxon>Acidithiobacillia</taxon>
        <taxon>Acidithiobacillales</taxon>
        <taxon>Acidithiobacillaceae</taxon>
        <taxon>Acidithiobacillus</taxon>
    </lineage>
</organism>
<dbReference type="PANTHER" id="PTHR30349">
    <property type="entry name" value="PHAGE INTEGRASE-RELATED"/>
    <property type="match status" value="1"/>
</dbReference>
<evidence type="ECO:0000313" key="6">
    <source>
        <dbReference type="Proteomes" id="UP000094893"/>
    </source>
</evidence>
<dbReference type="Pfam" id="PF00589">
    <property type="entry name" value="Phage_integrase"/>
    <property type="match status" value="1"/>
</dbReference>
<dbReference type="EMBL" id="LWSA01000160">
    <property type="protein sequence ID" value="OCX71694.1"/>
    <property type="molecule type" value="Genomic_DNA"/>
</dbReference>
<dbReference type="GO" id="GO:0015074">
    <property type="term" value="P:DNA integration"/>
    <property type="evidence" value="ECO:0007669"/>
    <property type="project" value="UniProtKB-KW"/>
</dbReference>
<reference evidence="5 6" key="1">
    <citation type="journal article" date="2016" name="Int. J. Mol. Sci.">
        <title>Comparative genomics of the extreme acidophile Acidithiobacillus thiooxidans reveals intraspecific divergence and niche adaptation.</title>
        <authorList>
            <person name="Zhang X."/>
            <person name="Feng X."/>
            <person name="Tao J."/>
            <person name="Ma L."/>
            <person name="Xiao Y."/>
            <person name="Liang Y."/>
            <person name="Liu X."/>
            <person name="Yin H."/>
        </authorList>
    </citation>
    <scope>NUCLEOTIDE SEQUENCE [LARGE SCALE GENOMIC DNA]</scope>
    <source>
        <strain evidence="5 6">A02</strain>
    </source>
</reference>
<sequence>MASITPSYDREGEHIGWQVAIRKKGFPAQYKTFRTRKEAEGWATVTESEMLRGIWRDRSASEGTTLKECLDRYAQEIIPSKKSGDREMGYLQQWQKRPIAKRFMASIEGQDVAVSIKEMESEGKGANTIRLHLALLSHLFEVARKEWRMSSLVNPVETVRKPKLPQGRDRRLFGDEENRLLAACDNRQTIWLRPAIIFAIETAMRSGEMLETWRYSNKEQIKTSIGLQWTDVDLNKRTAHLPKTKNGEARTVPLSSRAIQVLQDLPHHPNDPRVFGTTYEGIHQAFVRACKRAGIEDLRFHDLRHEATSRFFEKGLREMQVAAITGHKTLQMLKRYTHLKAEDLAKLLG</sequence>
<name>A0A1C2I6U6_ACITH</name>
<dbReference type="Gene3D" id="1.10.150.130">
    <property type="match status" value="1"/>
</dbReference>
<evidence type="ECO:0000256" key="1">
    <source>
        <dbReference type="ARBA" id="ARBA00022908"/>
    </source>
</evidence>
<accession>A0A1C2I6U6</accession>
<dbReference type="Proteomes" id="UP000094893">
    <property type="component" value="Unassembled WGS sequence"/>
</dbReference>
<dbReference type="AlphaFoldDB" id="A0A1C2I6U6"/>
<feature type="domain" description="Tyr recombinase" evidence="4">
    <location>
        <begin position="167"/>
        <end position="349"/>
    </location>
</feature>
<dbReference type="CDD" id="cd00796">
    <property type="entry name" value="INT_Rci_Hp1_C"/>
    <property type="match status" value="1"/>
</dbReference>
<gene>
    <name evidence="5" type="ORF">A6P07_11480</name>
</gene>
<evidence type="ECO:0000313" key="5">
    <source>
        <dbReference type="EMBL" id="OCX71694.1"/>
    </source>
</evidence>
<dbReference type="InterPro" id="IPR010998">
    <property type="entry name" value="Integrase_recombinase_N"/>
</dbReference>
<keyword evidence="3" id="KW-0233">DNA recombination</keyword>
<proteinExistence type="predicted"/>
<dbReference type="SUPFAM" id="SSF56349">
    <property type="entry name" value="DNA breaking-rejoining enzymes"/>
    <property type="match status" value="1"/>
</dbReference>
<dbReference type="GO" id="GO:0006310">
    <property type="term" value="P:DNA recombination"/>
    <property type="evidence" value="ECO:0007669"/>
    <property type="project" value="UniProtKB-KW"/>
</dbReference>
<dbReference type="InterPro" id="IPR002104">
    <property type="entry name" value="Integrase_catalytic"/>
</dbReference>